<dbReference type="RefSeq" id="XP_016986346.2">
    <property type="nucleotide sequence ID" value="XM_017130857.2"/>
</dbReference>
<dbReference type="GeneID" id="108049616"/>
<evidence type="ECO:0000313" key="2">
    <source>
        <dbReference type="EnsemblMetazoa" id="XP_016986346.2"/>
    </source>
</evidence>
<feature type="region of interest" description="Disordered" evidence="1">
    <location>
        <begin position="175"/>
        <end position="221"/>
    </location>
</feature>
<sequence length="330" mass="37569">MAHSRSLKGSHWPGILDSSHALRKYFGHQSAKSSPRAEIQARLPTFAPPNFVGAEPRLRPQVNAAWQLASDPSDLSDVRGPKRVKGLRDRERKKLERKIWARPAKVDATQKVAGPAKPEKPERLEQAALPPKSVIRRKVKAPTSLRRKRPAQSLPHFRSPLRKNILVVDAKRTPGMDRQGHLAGGADQPPTGSASGRKREGQHPKLKMSGRSKKTYGVPLCSRPTEIMGMGLPYSRQMQMRQEKLYQQPEYHDQYMRMLHQQQRQAELSHQQQHQEQQQHSAKMAQHPYSILPGVLSEEQQQSYVYSVPSKSPLKQLRDGKRMCGNFYYD</sequence>
<evidence type="ECO:0000313" key="3">
    <source>
        <dbReference type="Proteomes" id="UP001652680"/>
    </source>
</evidence>
<proteinExistence type="predicted"/>
<protein>
    <submittedName>
        <fullName evidence="2">Uncharacterized protein</fullName>
    </submittedName>
</protein>
<dbReference type="Proteomes" id="UP001652680">
    <property type="component" value="Unassembled WGS sequence"/>
</dbReference>
<accession>A0ABM5HWC7</accession>
<keyword evidence="3" id="KW-1185">Reference proteome</keyword>
<reference evidence="3" key="1">
    <citation type="journal article" date="2021" name="Elife">
        <title>Highly contiguous assemblies of 101 drosophilid genomes.</title>
        <authorList>
            <person name="Kim B.Y."/>
            <person name="Wang J.R."/>
            <person name="Miller D.E."/>
            <person name="Barmina O."/>
            <person name="Delaney E."/>
            <person name="Thompson A."/>
            <person name="Comeault A.A."/>
            <person name="Peede D."/>
            <person name="D'Agostino E.R."/>
            <person name="Pelaez J."/>
            <person name="Aguilar J.M."/>
            <person name="Haji D."/>
            <person name="Matsunaga T."/>
            <person name="Armstrong E.E."/>
            <person name="Zych M."/>
            <person name="Ogawa Y."/>
            <person name="Stamenkovic-Radak M."/>
            <person name="Jelic M."/>
            <person name="Veselinovic M.S."/>
            <person name="Tanaskovic M."/>
            <person name="Eric P."/>
            <person name="Gao J.J."/>
            <person name="Katoh T.K."/>
            <person name="Toda M.J."/>
            <person name="Watabe H."/>
            <person name="Watada M."/>
            <person name="Davis J.S."/>
            <person name="Moyle L.C."/>
            <person name="Manoli G."/>
            <person name="Bertolini E."/>
            <person name="Kostal V."/>
            <person name="Hawley R.S."/>
            <person name="Takahashi A."/>
            <person name="Jones C.D."/>
            <person name="Price D.K."/>
            <person name="Whiteman N."/>
            <person name="Kopp A."/>
            <person name="Matute D.R."/>
            <person name="Petrov D.A."/>
        </authorList>
    </citation>
    <scope>NUCLEOTIDE SEQUENCE [LARGE SCALE GENOMIC DNA]</scope>
</reference>
<reference evidence="2" key="2">
    <citation type="submission" date="2025-05" db="UniProtKB">
        <authorList>
            <consortium name="EnsemblMetazoa"/>
        </authorList>
    </citation>
    <scope>IDENTIFICATION</scope>
</reference>
<evidence type="ECO:0000256" key="1">
    <source>
        <dbReference type="SAM" id="MobiDB-lite"/>
    </source>
</evidence>
<feature type="compositionally biased region" description="Low complexity" evidence="1">
    <location>
        <begin position="261"/>
        <end position="282"/>
    </location>
</feature>
<organism evidence="2 3">
    <name type="scientific">Drosophila rhopaloa</name>
    <name type="common">Fruit fly</name>
    <dbReference type="NCBI Taxonomy" id="1041015"/>
    <lineage>
        <taxon>Eukaryota</taxon>
        <taxon>Metazoa</taxon>
        <taxon>Ecdysozoa</taxon>
        <taxon>Arthropoda</taxon>
        <taxon>Hexapoda</taxon>
        <taxon>Insecta</taxon>
        <taxon>Pterygota</taxon>
        <taxon>Neoptera</taxon>
        <taxon>Endopterygota</taxon>
        <taxon>Diptera</taxon>
        <taxon>Brachycera</taxon>
        <taxon>Muscomorpha</taxon>
        <taxon>Ephydroidea</taxon>
        <taxon>Drosophilidae</taxon>
        <taxon>Drosophila</taxon>
        <taxon>Sophophora</taxon>
    </lineage>
</organism>
<dbReference type="EnsemblMetazoa" id="XM_017130857.2">
    <property type="protein sequence ID" value="XP_016986346.2"/>
    <property type="gene ID" value="LOC108049616"/>
</dbReference>
<feature type="region of interest" description="Disordered" evidence="1">
    <location>
        <begin position="261"/>
        <end position="284"/>
    </location>
</feature>
<name>A0ABM5HWC7_DRORH</name>
<feature type="compositionally biased region" description="Basic residues" evidence="1">
    <location>
        <begin position="204"/>
        <end position="214"/>
    </location>
</feature>